<sequence length="197" mass="21022">MGCPSCGPAVHVPISNLTPANLTSHSGRHLRGTEAPFGELPLSAAMLPAGRYDDSWTRRSCGQNMTPGAPERLYASKSPAWAVAGSPGVPWSKTARDATAGPFRHFDQILEPRLLEGTDGDSLRGISTSRPWGLGGLPERPELKDLYGSSTPLLVNRAHPVGLKPEGFNLLASTSCPPESLYLGFAFKRGCIGYPER</sequence>
<gene>
    <name evidence="1" type="ORF">GOP47_0012270</name>
</gene>
<accession>A0A9D4UQV5</accession>
<keyword evidence="2" id="KW-1185">Reference proteome</keyword>
<dbReference type="Proteomes" id="UP000886520">
    <property type="component" value="Chromosome 12"/>
</dbReference>
<evidence type="ECO:0000313" key="2">
    <source>
        <dbReference type="Proteomes" id="UP000886520"/>
    </source>
</evidence>
<organism evidence="1 2">
    <name type="scientific">Adiantum capillus-veneris</name>
    <name type="common">Maidenhair fern</name>
    <dbReference type="NCBI Taxonomy" id="13818"/>
    <lineage>
        <taxon>Eukaryota</taxon>
        <taxon>Viridiplantae</taxon>
        <taxon>Streptophyta</taxon>
        <taxon>Embryophyta</taxon>
        <taxon>Tracheophyta</taxon>
        <taxon>Polypodiopsida</taxon>
        <taxon>Polypodiidae</taxon>
        <taxon>Polypodiales</taxon>
        <taxon>Pteridineae</taxon>
        <taxon>Pteridaceae</taxon>
        <taxon>Vittarioideae</taxon>
        <taxon>Adiantum</taxon>
    </lineage>
</organism>
<dbReference type="EMBL" id="JABFUD020000012">
    <property type="protein sequence ID" value="KAI5072164.1"/>
    <property type="molecule type" value="Genomic_DNA"/>
</dbReference>
<proteinExistence type="predicted"/>
<name>A0A9D4UQV5_ADICA</name>
<reference evidence="1" key="1">
    <citation type="submission" date="2021-01" db="EMBL/GenBank/DDBJ databases">
        <title>Adiantum capillus-veneris genome.</title>
        <authorList>
            <person name="Fang Y."/>
            <person name="Liao Q."/>
        </authorList>
    </citation>
    <scope>NUCLEOTIDE SEQUENCE</scope>
    <source>
        <strain evidence="1">H3</strain>
        <tissue evidence="1">Leaf</tissue>
    </source>
</reference>
<protein>
    <submittedName>
        <fullName evidence="1">Uncharacterized protein</fullName>
    </submittedName>
</protein>
<comment type="caution">
    <text evidence="1">The sequence shown here is derived from an EMBL/GenBank/DDBJ whole genome shotgun (WGS) entry which is preliminary data.</text>
</comment>
<evidence type="ECO:0000313" key="1">
    <source>
        <dbReference type="EMBL" id="KAI5072164.1"/>
    </source>
</evidence>
<dbReference type="AlphaFoldDB" id="A0A9D4UQV5"/>